<dbReference type="EnsemblPlants" id="OMERI04G10010.3">
    <property type="protein sequence ID" value="OMERI04G10010.3"/>
    <property type="gene ID" value="OMERI04G10010"/>
</dbReference>
<name>A0A0E0DDM6_9ORYZ</name>
<evidence type="ECO:0000313" key="1">
    <source>
        <dbReference type="EnsemblPlants" id="OMERI04G10010.3"/>
    </source>
</evidence>
<dbReference type="AlphaFoldDB" id="A0A0E0DDM6"/>
<sequence length="91" mass="9520">MGGSYELVRTDDAAGQVLDLEAGRCAAVYPKGGGGGGCVAPPPVPSPPSSPASARQRLVSLDVFRGITVLRKPHFPDTVVTSRVREKEQEC</sequence>
<proteinExistence type="predicted"/>
<accession>A0A0E0DDM6</accession>
<dbReference type="Proteomes" id="UP000008021">
    <property type="component" value="Chromosome 4"/>
</dbReference>
<evidence type="ECO:0000313" key="2">
    <source>
        <dbReference type="Proteomes" id="UP000008021"/>
    </source>
</evidence>
<keyword evidence="2" id="KW-1185">Reference proteome</keyword>
<dbReference type="Gramene" id="OMERI04G10010.3">
    <property type="protein sequence ID" value="OMERI04G10010.3"/>
    <property type="gene ID" value="OMERI04G10010"/>
</dbReference>
<reference evidence="1" key="2">
    <citation type="submission" date="2018-05" db="EMBL/GenBank/DDBJ databases">
        <title>OmerRS3 (Oryza meridionalis Reference Sequence Version 3).</title>
        <authorList>
            <person name="Zhang J."/>
            <person name="Kudrna D."/>
            <person name="Lee S."/>
            <person name="Talag J."/>
            <person name="Welchert J."/>
            <person name="Wing R.A."/>
        </authorList>
    </citation>
    <scope>NUCLEOTIDE SEQUENCE [LARGE SCALE GENOMIC DNA]</scope>
    <source>
        <strain evidence="1">cv. OR44</strain>
    </source>
</reference>
<reference evidence="1" key="1">
    <citation type="submission" date="2015-04" db="UniProtKB">
        <authorList>
            <consortium name="EnsemblPlants"/>
        </authorList>
    </citation>
    <scope>IDENTIFICATION</scope>
</reference>
<dbReference type="HOGENOM" id="CLU_2430749_0_0_1"/>
<organism evidence="1">
    <name type="scientific">Oryza meridionalis</name>
    <dbReference type="NCBI Taxonomy" id="40149"/>
    <lineage>
        <taxon>Eukaryota</taxon>
        <taxon>Viridiplantae</taxon>
        <taxon>Streptophyta</taxon>
        <taxon>Embryophyta</taxon>
        <taxon>Tracheophyta</taxon>
        <taxon>Spermatophyta</taxon>
        <taxon>Magnoliopsida</taxon>
        <taxon>Liliopsida</taxon>
        <taxon>Poales</taxon>
        <taxon>Poaceae</taxon>
        <taxon>BOP clade</taxon>
        <taxon>Oryzoideae</taxon>
        <taxon>Oryzeae</taxon>
        <taxon>Oryzinae</taxon>
        <taxon>Oryza</taxon>
    </lineage>
</organism>
<protein>
    <submittedName>
        <fullName evidence="1">Uncharacterized protein</fullName>
    </submittedName>
</protein>